<keyword evidence="1" id="KW-1133">Transmembrane helix</keyword>
<keyword evidence="3" id="KW-1185">Reference proteome</keyword>
<evidence type="ECO:0000313" key="2">
    <source>
        <dbReference type="EMBL" id="MEQ3363420.1"/>
    </source>
</evidence>
<organism evidence="2 3">
    <name type="scientific">Raoultibacter massiliensis</name>
    <dbReference type="NCBI Taxonomy" id="1852371"/>
    <lineage>
        <taxon>Bacteria</taxon>
        <taxon>Bacillati</taxon>
        <taxon>Actinomycetota</taxon>
        <taxon>Coriobacteriia</taxon>
        <taxon>Eggerthellales</taxon>
        <taxon>Eggerthellaceae</taxon>
        <taxon>Raoultibacter</taxon>
    </lineage>
</organism>
<feature type="transmembrane region" description="Helical" evidence="1">
    <location>
        <begin position="51"/>
        <end position="69"/>
    </location>
</feature>
<evidence type="ECO:0000313" key="3">
    <source>
        <dbReference type="Proteomes" id="UP001487305"/>
    </source>
</evidence>
<reference evidence="2 3" key="1">
    <citation type="submission" date="2024-04" db="EMBL/GenBank/DDBJ databases">
        <title>Human intestinal bacterial collection.</title>
        <authorList>
            <person name="Pauvert C."/>
            <person name="Hitch T.C.A."/>
            <person name="Clavel T."/>
        </authorList>
    </citation>
    <scope>NUCLEOTIDE SEQUENCE [LARGE SCALE GENOMIC DNA]</scope>
    <source>
        <strain evidence="2 3">CLA-KB-H42</strain>
    </source>
</reference>
<gene>
    <name evidence="2" type="ORF">AAA083_10580</name>
</gene>
<keyword evidence="1" id="KW-0472">Membrane</keyword>
<dbReference type="Proteomes" id="UP001487305">
    <property type="component" value="Unassembled WGS sequence"/>
</dbReference>
<accession>A0ABV1JEB0</accession>
<dbReference type="RefSeq" id="WP_146007843.1">
    <property type="nucleotide sequence ID" value="NZ_DBFADM010000048.1"/>
</dbReference>
<protein>
    <submittedName>
        <fullName evidence="2">Uncharacterized protein</fullName>
    </submittedName>
</protein>
<proteinExistence type="predicted"/>
<name>A0ABV1JEB0_9ACTN</name>
<comment type="caution">
    <text evidence="2">The sequence shown here is derived from an EMBL/GenBank/DDBJ whole genome shotgun (WGS) entry which is preliminary data.</text>
</comment>
<feature type="transmembrane region" description="Helical" evidence="1">
    <location>
        <begin position="24"/>
        <end position="45"/>
    </location>
</feature>
<dbReference type="EMBL" id="JBBNOP010000008">
    <property type="protein sequence ID" value="MEQ3363420.1"/>
    <property type="molecule type" value="Genomic_DNA"/>
</dbReference>
<evidence type="ECO:0000256" key="1">
    <source>
        <dbReference type="SAM" id="Phobius"/>
    </source>
</evidence>
<sequence>MDKKRVEIDEDKRRDLHESFNNRISYVCKLAALVIAVVAFGSVILGQDDKTFVILGLCVSVALLAIASLQDNSGKK</sequence>
<keyword evidence="1" id="KW-0812">Transmembrane</keyword>